<dbReference type="PROSITE" id="PS51198">
    <property type="entry name" value="UVRD_HELICASE_ATP_BIND"/>
    <property type="match status" value="1"/>
</dbReference>
<evidence type="ECO:0000256" key="1">
    <source>
        <dbReference type="ARBA" id="ARBA00022741"/>
    </source>
</evidence>
<dbReference type="GO" id="GO:0000724">
    <property type="term" value="P:double-strand break repair via homologous recombination"/>
    <property type="evidence" value="ECO:0007669"/>
    <property type="project" value="TreeGrafter"/>
</dbReference>
<keyword evidence="4 5" id="KW-0067">ATP-binding</keyword>
<dbReference type="GO" id="GO:0031297">
    <property type="term" value="P:replication fork processing"/>
    <property type="evidence" value="ECO:0007669"/>
    <property type="project" value="TreeGrafter"/>
</dbReference>
<evidence type="ECO:0000256" key="6">
    <source>
        <dbReference type="SAM" id="MobiDB-lite"/>
    </source>
</evidence>
<reference evidence="9" key="3">
    <citation type="submission" date="2019-01" db="EMBL/GenBank/DDBJ databases">
        <authorList>
            <consortium name="NCBI Pathogen Detection Project"/>
        </authorList>
    </citation>
    <scope>NUCLEOTIDE SEQUENCE</scope>
    <source>
        <strain evidence="9">Sam_633c6f36-1e27-408e-91b2-0c60d1fc8ad3</strain>
    </source>
</reference>
<dbReference type="GO" id="GO:0016787">
    <property type="term" value="F:hydrolase activity"/>
    <property type="evidence" value="ECO:0007669"/>
    <property type="project" value="UniProtKB-UniRule"/>
</dbReference>
<feature type="domain" description="UvrD-like helicase ATP-binding" evidence="7">
    <location>
        <begin position="3"/>
        <end position="252"/>
    </location>
</feature>
<evidence type="ECO:0000313" key="9">
    <source>
        <dbReference type="EMBL" id="HAE0513192.1"/>
    </source>
</evidence>
<dbReference type="Pfam" id="PF00580">
    <property type="entry name" value="UvrD-helicase"/>
    <property type="match status" value="1"/>
</dbReference>
<dbReference type="Gene3D" id="3.40.50.300">
    <property type="entry name" value="P-loop containing nucleotide triphosphate hydrolases"/>
    <property type="match status" value="2"/>
</dbReference>
<sequence>MSLNPTDEQSAIIHWQGEKLVVNAFAGTGKTSTLVQFAAACPESRMLYLAYNRAIRDEAERRFPFNVECKTSHQLAYSRFGKHFRHRLVPGLSVTDVARKLNTRYWTLARVAMTALNQFICSADVAPGMQHMPPPDEMKGMSPQDALRAVQILWHEMSNPDGNFPVTHDTYLKLYQLSSPDLSRRWDTILFDEAQDANPVTSALVLGQRCRVVLVGDRYQQIYRFRGASDALSHPALNGADRLWLTQSFRFGPAVAGVASQLLKRAGESREVTGRGGDDEVLTAGEMRARVKAGKMTGHRAILSRTVAGVIGTALMAAMRGRKVYWVGGIEGYRTEALEDLYWFQMDMPERMHSDRLRKDYRGFDEYRHIAKVTKDVEMNQSIRLLELCFPLPKKLELLRKHTVTNEQEADITVSTAHRSKGLEWSLVVLDDDFQDITDPLISEQERRDETNLLYVAVTRARRTLVLNELMQQLTEAAGDGGAPGNAPVQGKEDDGVEGEDV</sequence>
<protein>
    <submittedName>
        <fullName evidence="9">ATP-dependent helicase</fullName>
    </submittedName>
</protein>
<comment type="caution">
    <text evidence="9">The sequence shown here is derived from an EMBL/GenBank/DDBJ whole genome shotgun (WGS) entry which is preliminary data.</text>
</comment>
<dbReference type="InterPro" id="IPR014016">
    <property type="entry name" value="UvrD-like_ATP-bd"/>
</dbReference>
<evidence type="ECO:0000313" key="8">
    <source>
        <dbReference type="EMBL" id="ECA7343808.1"/>
    </source>
</evidence>
<evidence type="ECO:0000256" key="5">
    <source>
        <dbReference type="PROSITE-ProRule" id="PRU00560"/>
    </source>
</evidence>
<dbReference type="GO" id="GO:0003677">
    <property type="term" value="F:DNA binding"/>
    <property type="evidence" value="ECO:0007669"/>
    <property type="project" value="InterPro"/>
</dbReference>
<accession>A0A5V7K3W9</accession>
<feature type="binding site" evidence="5">
    <location>
        <begin position="24"/>
        <end position="31"/>
    </location>
    <ligand>
        <name>ATP</name>
        <dbReference type="ChEBI" id="CHEBI:30616"/>
    </ligand>
</feature>
<evidence type="ECO:0000256" key="3">
    <source>
        <dbReference type="ARBA" id="ARBA00022806"/>
    </source>
</evidence>
<evidence type="ECO:0000256" key="2">
    <source>
        <dbReference type="ARBA" id="ARBA00022801"/>
    </source>
</evidence>
<keyword evidence="2 5" id="KW-0378">Hydrolase</keyword>
<dbReference type="InterPro" id="IPR027417">
    <property type="entry name" value="P-loop_NTPase"/>
</dbReference>
<reference evidence="9" key="1">
    <citation type="journal article" date="2018" name="Genome Biol.">
        <title>SKESA: strategic k-mer extension for scrupulous assemblies.</title>
        <authorList>
            <person name="Souvorov A."/>
            <person name="Agarwala R."/>
            <person name="Lipman D.J."/>
        </authorList>
    </citation>
    <scope>NUCLEOTIDE SEQUENCE</scope>
    <source>
        <strain evidence="9">Sam_633c6f36-1e27-408e-91b2-0c60d1fc8ad3</strain>
    </source>
</reference>
<evidence type="ECO:0000259" key="7">
    <source>
        <dbReference type="PROSITE" id="PS51198"/>
    </source>
</evidence>
<proteinExistence type="predicted"/>
<dbReference type="PANTHER" id="PTHR11070">
    <property type="entry name" value="UVRD / RECB / PCRA DNA HELICASE FAMILY MEMBER"/>
    <property type="match status" value="1"/>
</dbReference>
<dbReference type="Pfam" id="PF13538">
    <property type="entry name" value="UvrD_C_2"/>
    <property type="match status" value="1"/>
</dbReference>
<reference evidence="8" key="2">
    <citation type="submission" date="2019-01" db="EMBL/GenBank/DDBJ databases">
        <authorList>
            <person name="Ashton P.M."/>
            <person name="Dallman T."/>
            <person name="Nair S."/>
            <person name="De Pinna E."/>
            <person name="Peters T."/>
            <person name="Grant K."/>
        </authorList>
    </citation>
    <scope>NUCLEOTIDE SEQUENCE</scope>
    <source>
        <strain evidence="8">662868</strain>
    </source>
</reference>
<dbReference type="InterPro" id="IPR027785">
    <property type="entry name" value="UvrD-like_helicase_C"/>
</dbReference>
<keyword evidence="1 5" id="KW-0547">Nucleotide-binding</keyword>
<name>A0A5V7K3W9_SALVI</name>
<evidence type="ECO:0000256" key="4">
    <source>
        <dbReference type="ARBA" id="ARBA00022840"/>
    </source>
</evidence>
<dbReference type="SUPFAM" id="SSF52540">
    <property type="entry name" value="P-loop containing nucleoside triphosphate hydrolases"/>
    <property type="match status" value="1"/>
</dbReference>
<feature type="region of interest" description="Disordered" evidence="6">
    <location>
        <begin position="477"/>
        <end position="502"/>
    </location>
</feature>
<gene>
    <name evidence="8" type="ORF">EPH71_12830</name>
    <name evidence="9" type="ORF">G2254_07625</name>
</gene>
<dbReference type="EMBL" id="DAAQRC010000002">
    <property type="protein sequence ID" value="HAE0513192.1"/>
    <property type="molecule type" value="Genomic_DNA"/>
</dbReference>
<dbReference type="AlphaFoldDB" id="A0A5V7K3W9"/>
<keyword evidence="3 5" id="KW-0347">Helicase</keyword>
<dbReference type="EMBL" id="AAHVHS010000009">
    <property type="protein sequence ID" value="ECA7343808.1"/>
    <property type="molecule type" value="Genomic_DNA"/>
</dbReference>
<dbReference type="GO" id="GO:0043138">
    <property type="term" value="F:3'-5' DNA helicase activity"/>
    <property type="evidence" value="ECO:0007669"/>
    <property type="project" value="TreeGrafter"/>
</dbReference>
<dbReference type="GO" id="GO:0005524">
    <property type="term" value="F:ATP binding"/>
    <property type="evidence" value="ECO:0007669"/>
    <property type="project" value="UniProtKB-UniRule"/>
</dbReference>
<dbReference type="InterPro" id="IPR000212">
    <property type="entry name" value="DNA_helicase_UvrD/REP"/>
</dbReference>
<organism evidence="9">
    <name type="scientific">Salmonella virchow</name>
    <dbReference type="NCBI Taxonomy" id="48409"/>
    <lineage>
        <taxon>Bacteria</taxon>
        <taxon>Pseudomonadati</taxon>
        <taxon>Pseudomonadota</taxon>
        <taxon>Gammaproteobacteria</taxon>
        <taxon>Enterobacterales</taxon>
        <taxon>Enterobacteriaceae</taxon>
        <taxon>Salmonella</taxon>
    </lineage>
</organism>
<dbReference type="PANTHER" id="PTHR11070:SF30">
    <property type="entry name" value="F-BOX DNA HELICASE 1"/>
    <property type="match status" value="1"/>
</dbReference>